<feature type="region of interest" description="Disordered" evidence="7">
    <location>
        <begin position="456"/>
        <end position="477"/>
    </location>
</feature>
<comment type="similarity">
    <text evidence="2">Belongs to the ABC-2 integral membrane protein family.</text>
</comment>
<keyword evidence="5 8" id="KW-1133">Transmembrane helix</keyword>
<evidence type="ECO:0000259" key="9">
    <source>
        <dbReference type="Pfam" id="PF12698"/>
    </source>
</evidence>
<evidence type="ECO:0000256" key="6">
    <source>
        <dbReference type="ARBA" id="ARBA00023136"/>
    </source>
</evidence>
<name>A0ABP8WK63_9MICC</name>
<feature type="domain" description="ABC-2 type transporter transmembrane" evidence="9">
    <location>
        <begin position="13"/>
        <end position="443"/>
    </location>
</feature>
<proteinExistence type="inferred from homology"/>
<dbReference type="EMBL" id="BAABLN010000003">
    <property type="protein sequence ID" value="GAA4690547.1"/>
    <property type="molecule type" value="Genomic_DNA"/>
</dbReference>
<reference evidence="11" key="1">
    <citation type="journal article" date="2019" name="Int. J. Syst. Evol. Microbiol.">
        <title>The Global Catalogue of Microorganisms (GCM) 10K type strain sequencing project: providing services to taxonomists for standard genome sequencing and annotation.</title>
        <authorList>
            <consortium name="The Broad Institute Genomics Platform"/>
            <consortium name="The Broad Institute Genome Sequencing Center for Infectious Disease"/>
            <person name="Wu L."/>
            <person name="Ma J."/>
        </authorList>
    </citation>
    <scope>NUCLEOTIDE SEQUENCE [LARGE SCALE GENOMIC DNA]</scope>
    <source>
        <strain evidence="11">JCM 18958</strain>
    </source>
</reference>
<feature type="transmembrane region" description="Helical" evidence="8">
    <location>
        <begin position="428"/>
        <end position="449"/>
    </location>
</feature>
<keyword evidence="11" id="KW-1185">Reference proteome</keyword>
<feature type="transmembrane region" description="Helical" evidence="8">
    <location>
        <begin position="253"/>
        <end position="275"/>
    </location>
</feature>
<feature type="transmembrane region" description="Helical" evidence="8">
    <location>
        <begin position="370"/>
        <end position="390"/>
    </location>
</feature>
<evidence type="ECO:0000313" key="11">
    <source>
        <dbReference type="Proteomes" id="UP001501446"/>
    </source>
</evidence>
<evidence type="ECO:0000256" key="8">
    <source>
        <dbReference type="SAM" id="Phobius"/>
    </source>
</evidence>
<dbReference type="PANTHER" id="PTHR43077">
    <property type="entry name" value="TRANSPORT PERMEASE YVFS-RELATED"/>
    <property type="match status" value="1"/>
</dbReference>
<feature type="transmembrane region" description="Helical" evidence="8">
    <location>
        <begin position="301"/>
        <end position="325"/>
    </location>
</feature>
<feature type="region of interest" description="Disordered" evidence="7">
    <location>
        <begin position="166"/>
        <end position="190"/>
    </location>
</feature>
<accession>A0ABP8WK63</accession>
<keyword evidence="3" id="KW-1003">Cell membrane</keyword>
<keyword evidence="6 8" id="KW-0472">Membrane</keyword>
<dbReference type="InterPro" id="IPR051328">
    <property type="entry name" value="T7SS_ABC-Transporter"/>
</dbReference>
<dbReference type="Proteomes" id="UP001501446">
    <property type="component" value="Unassembled WGS sequence"/>
</dbReference>
<organism evidence="10 11">
    <name type="scientific">Kocuria gwangalliensis</name>
    <dbReference type="NCBI Taxonomy" id="501592"/>
    <lineage>
        <taxon>Bacteria</taxon>
        <taxon>Bacillati</taxon>
        <taxon>Actinomycetota</taxon>
        <taxon>Actinomycetes</taxon>
        <taxon>Micrococcales</taxon>
        <taxon>Micrococcaceae</taxon>
        <taxon>Kocuria</taxon>
    </lineage>
</organism>
<sequence length="498" mass="52687">MVLAVLGTALYLGGLSNPAGHLKDFPVAIVNQDRGADVPSDGGGTEQQNYGQRIEDEFATEAGQDERLDLRQLTWDEAREQLERGELFAVVVIPESFSEDTVSMVKGSLTQESAAQPEITLYTDPQAGSLGTRVATEVVQPGLDEASSGMGESLVKSAESAQQQAYDQVLSELESQQDQQSEQLQRSAARGGPAVQQFAQQVQQAQADTPQQVADQLAPKVSSVSTDLLRDPLNVVTQPYQELEEGTALGMGAFYYAIILLVIGLSGSIAVNVLMDARAGMAPLEMGPSFRDLPRVSLPRWLTFLIKWGLFTVAAAPTSALMLWVASGVGMPVPHGVALFFAGWLSLSAVSAVVLALITLGGSAGMLLSMIYLVFMGLPSAGAVVPLQAVPDFFRVIAPLEPLHHIYMMVRSILYFDAHADAGLQSGVIGVSLILVIAVLVALAGGWVYDRKFGRRGSRGPGKHAAHRVQSPATDAAAVVTGGQPAVKSGENPNAVLS</sequence>
<feature type="transmembrane region" description="Helical" evidence="8">
    <location>
        <begin position="337"/>
        <end position="358"/>
    </location>
</feature>
<evidence type="ECO:0000256" key="4">
    <source>
        <dbReference type="ARBA" id="ARBA00022692"/>
    </source>
</evidence>
<feature type="compositionally biased region" description="Basic residues" evidence="7">
    <location>
        <begin position="456"/>
        <end position="467"/>
    </location>
</feature>
<evidence type="ECO:0000256" key="7">
    <source>
        <dbReference type="SAM" id="MobiDB-lite"/>
    </source>
</evidence>
<evidence type="ECO:0000256" key="3">
    <source>
        <dbReference type="ARBA" id="ARBA00022475"/>
    </source>
</evidence>
<dbReference type="PANTHER" id="PTHR43077:SF8">
    <property type="entry name" value="DOXORUBICIN RESISTANCE ABC TRANSPORTER PERMEASE PROTEIN DRRB"/>
    <property type="match status" value="1"/>
</dbReference>
<dbReference type="InterPro" id="IPR013525">
    <property type="entry name" value="ABC2_TM"/>
</dbReference>
<comment type="subcellular location">
    <subcellularLocation>
        <location evidence="1">Cell membrane</location>
        <topology evidence="1">Multi-pass membrane protein</topology>
    </subcellularLocation>
</comment>
<evidence type="ECO:0000313" key="10">
    <source>
        <dbReference type="EMBL" id="GAA4690547.1"/>
    </source>
</evidence>
<protein>
    <submittedName>
        <fullName evidence="10">YhgE/Pip domain-containing protein</fullName>
    </submittedName>
</protein>
<keyword evidence="4 8" id="KW-0812">Transmembrane</keyword>
<dbReference type="Gene3D" id="3.40.1710.10">
    <property type="entry name" value="abc type-2 transporter like domain"/>
    <property type="match status" value="1"/>
</dbReference>
<evidence type="ECO:0000256" key="5">
    <source>
        <dbReference type="ARBA" id="ARBA00022989"/>
    </source>
</evidence>
<dbReference type="Pfam" id="PF12698">
    <property type="entry name" value="ABC2_membrane_3"/>
    <property type="match status" value="1"/>
</dbReference>
<evidence type="ECO:0000256" key="2">
    <source>
        <dbReference type="ARBA" id="ARBA00007783"/>
    </source>
</evidence>
<evidence type="ECO:0000256" key="1">
    <source>
        <dbReference type="ARBA" id="ARBA00004651"/>
    </source>
</evidence>
<gene>
    <name evidence="10" type="ORF">GCM10025781_04240</name>
</gene>
<comment type="caution">
    <text evidence="10">The sequence shown here is derived from an EMBL/GenBank/DDBJ whole genome shotgun (WGS) entry which is preliminary data.</text>
</comment>
<feature type="compositionally biased region" description="Low complexity" evidence="7">
    <location>
        <begin position="168"/>
        <end position="185"/>
    </location>
</feature>